<feature type="compositionally biased region" description="Polar residues" evidence="1">
    <location>
        <begin position="305"/>
        <end position="318"/>
    </location>
</feature>
<dbReference type="RefSeq" id="WP_167177035.1">
    <property type="nucleotide sequence ID" value="NZ_JAAOYM010000002.1"/>
</dbReference>
<sequence>MVRSADPARPCLLPAAVVRVLVTAGLALVGWLLVAVLGAAANAEPLSEPADGQAKAAVERDASEPDASDPATDDCGDREAGEPAEPAQPAEPAEPADQGEPAEPAEQAEQPEPGGRAMVCEDGATSAERAEQVRTDAGPTDTEANGDGQAATAEPGPWPAAEQPPGRDGVLLGTLRGAAGTVSRTVDGVGGTLGGVINPILDLPSMLPEPDLGSVLPGLLPAPRPGTGTGPDVAVPAAPGLLAPPPAAPPEAAPDPGDTPLSYPLTETMQATVAPAPPAAEPVTETSADNRPPGGGGPPPVAPVSISTVPSQLASSSDGGNGPRAEHGMLSWAPTLTQLRLLGVSRDGDAGSTGREAALPTTSPD</sequence>
<gene>
    <name evidence="2" type="ORF">FHU38_005096</name>
</gene>
<dbReference type="Proteomes" id="UP000545493">
    <property type="component" value="Unassembled WGS sequence"/>
</dbReference>
<feature type="compositionally biased region" description="Low complexity" evidence="1">
    <location>
        <begin position="230"/>
        <end position="241"/>
    </location>
</feature>
<keyword evidence="3" id="KW-1185">Reference proteome</keyword>
<feature type="compositionally biased region" description="Low complexity" evidence="1">
    <location>
        <begin position="83"/>
        <end position="115"/>
    </location>
</feature>
<feature type="compositionally biased region" description="Acidic residues" evidence="1">
    <location>
        <begin position="64"/>
        <end position="74"/>
    </location>
</feature>
<proteinExistence type="predicted"/>
<evidence type="ECO:0000313" key="3">
    <source>
        <dbReference type="Proteomes" id="UP000545493"/>
    </source>
</evidence>
<reference evidence="2 3" key="1">
    <citation type="submission" date="2020-03" db="EMBL/GenBank/DDBJ databases">
        <title>Sequencing the genomes of 1000 actinobacteria strains.</title>
        <authorList>
            <person name="Klenk H.-P."/>
        </authorList>
    </citation>
    <scope>NUCLEOTIDE SEQUENCE [LARGE SCALE GENOMIC DNA]</scope>
    <source>
        <strain evidence="2 3">DSM 45685</strain>
    </source>
</reference>
<feature type="region of interest" description="Disordered" evidence="1">
    <location>
        <begin position="219"/>
        <end position="331"/>
    </location>
</feature>
<feature type="compositionally biased region" description="Pro residues" evidence="1">
    <location>
        <begin position="242"/>
        <end position="253"/>
    </location>
</feature>
<comment type="caution">
    <text evidence="2">The sequence shown here is derived from an EMBL/GenBank/DDBJ whole genome shotgun (WGS) entry which is preliminary data.</text>
</comment>
<evidence type="ECO:0000256" key="1">
    <source>
        <dbReference type="SAM" id="MobiDB-lite"/>
    </source>
</evidence>
<organism evidence="2 3">
    <name type="scientific">Saccharomonospora amisosensis</name>
    <dbReference type="NCBI Taxonomy" id="1128677"/>
    <lineage>
        <taxon>Bacteria</taxon>
        <taxon>Bacillati</taxon>
        <taxon>Actinomycetota</taxon>
        <taxon>Actinomycetes</taxon>
        <taxon>Pseudonocardiales</taxon>
        <taxon>Pseudonocardiaceae</taxon>
        <taxon>Saccharomonospora</taxon>
    </lineage>
</organism>
<feature type="region of interest" description="Disordered" evidence="1">
    <location>
        <begin position="45"/>
        <end position="173"/>
    </location>
</feature>
<dbReference type="EMBL" id="JAAOYM010000002">
    <property type="protein sequence ID" value="NIJ14695.1"/>
    <property type="molecule type" value="Genomic_DNA"/>
</dbReference>
<name>A0A7X5ZTV0_9PSEU</name>
<dbReference type="AlphaFoldDB" id="A0A7X5ZTV0"/>
<protein>
    <submittedName>
        <fullName evidence="2">Uncharacterized protein</fullName>
    </submittedName>
</protein>
<accession>A0A7X5ZTV0</accession>
<feature type="region of interest" description="Disordered" evidence="1">
    <location>
        <begin position="343"/>
        <end position="365"/>
    </location>
</feature>
<evidence type="ECO:0000313" key="2">
    <source>
        <dbReference type="EMBL" id="NIJ14695.1"/>
    </source>
</evidence>